<feature type="compositionally biased region" description="Basic and acidic residues" evidence="2">
    <location>
        <begin position="904"/>
        <end position="927"/>
    </location>
</feature>
<evidence type="ECO:0000256" key="3">
    <source>
        <dbReference type="SAM" id="Phobius"/>
    </source>
</evidence>
<evidence type="ECO:0000256" key="2">
    <source>
        <dbReference type="SAM" id="MobiDB-lite"/>
    </source>
</evidence>
<comment type="caution">
    <text evidence="4">The sequence shown here is derived from an EMBL/GenBank/DDBJ whole genome shotgun (WGS) entry which is preliminary data.</text>
</comment>
<feature type="region of interest" description="Disordered" evidence="2">
    <location>
        <begin position="995"/>
        <end position="1018"/>
    </location>
</feature>
<feature type="compositionally biased region" description="Low complexity" evidence="2">
    <location>
        <begin position="1008"/>
        <end position="1018"/>
    </location>
</feature>
<evidence type="ECO:0000313" key="4">
    <source>
        <dbReference type="EMBL" id="MFC4026601.1"/>
    </source>
</evidence>
<proteinExistence type="predicted"/>
<reference evidence="5" key="1">
    <citation type="journal article" date="2019" name="Int. J. Syst. Evol. Microbiol.">
        <title>The Global Catalogue of Microorganisms (GCM) 10K type strain sequencing project: providing services to taxonomists for standard genome sequencing and annotation.</title>
        <authorList>
            <consortium name="The Broad Institute Genomics Platform"/>
            <consortium name="The Broad Institute Genome Sequencing Center for Infectious Disease"/>
            <person name="Wu L."/>
            <person name="Ma J."/>
        </authorList>
    </citation>
    <scope>NUCLEOTIDE SEQUENCE [LARGE SCALE GENOMIC DNA]</scope>
    <source>
        <strain evidence="5">CECT 9128</strain>
    </source>
</reference>
<keyword evidence="3" id="KW-0812">Transmembrane</keyword>
<name>A0ABV8H5S5_9FLAO</name>
<dbReference type="Pfam" id="PF13779">
    <property type="entry name" value="DUF4175"/>
    <property type="match status" value="1"/>
</dbReference>
<feature type="transmembrane region" description="Helical" evidence="3">
    <location>
        <begin position="151"/>
        <end position="173"/>
    </location>
</feature>
<feature type="compositionally biased region" description="Basic and acidic residues" evidence="2">
    <location>
        <begin position="687"/>
        <end position="697"/>
    </location>
</feature>
<protein>
    <submittedName>
        <fullName evidence="4">DUF4175 family protein</fullName>
    </submittedName>
</protein>
<keyword evidence="1" id="KW-0175">Coiled coil</keyword>
<feature type="compositionally biased region" description="Basic and acidic residues" evidence="2">
    <location>
        <begin position="998"/>
        <end position="1007"/>
    </location>
</feature>
<feature type="region of interest" description="Disordered" evidence="2">
    <location>
        <begin position="557"/>
        <end position="578"/>
    </location>
</feature>
<evidence type="ECO:0000313" key="5">
    <source>
        <dbReference type="Proteomes" id="UP001595793"/>
    </source>
</evidence>
<keyword evidence="5" id="KW-1185">Reference proteome</keyword>
<dbReference type="RefSeq" id="WP_290235972.1">
    <property type="nucleotide sequence ID" value="NZ_JAUFPZ010000002.1"/>
</dbReference>
<feature type="compositionally biased region" description="Basic and acidic residues" evidence="2">
    <location>
        <begin position="705"/>
        <end position="734"/>
    </location>
</feature>
<feature type="region of interest" description="Disordered" evidence="2">
    <location>
        <begin position="687"/>
        <end position="734"/>
    </location>
</feature>
<organism evidence="4 5">
    <name type="scientific">Zunongwangia endophytica</name>
    <dbReference type="NCBI Taxonomy" id="1808945"/>
    <lineage>
        <taxon>Bacteria</taxon>
        <taxon>Pseudomonadati</taxon>
        <taxon>Bacteroidota</taxon>
        <taxon>Flavobacteriia</taxon>
        <taxon>Flavobacteriales</taxon>
        <taxon>Flavobacteriaceae</taxon>
        <taxon>Zunongwangia</taxon>
    </lineage>
</organism>
<feature type="transmembrane region" description="Helical" evidence="3">
    <location>
        <begin position="23"/>
        <end position="44"/>
    </location>
</feature>
<feature type="region of interest" description="Disordered" evidence="2">
    <location>
        <begin position="877"/>
        <end position="927"/>
    </location>
</feature>
<gene>
    <name evidence="4" type="ORF">ACFOS1_04240</name>
</gene>
<dbReference type="InterPro" id="IPR012683">
    <property type="entry name" value="CHP02302_TM"/>
</dbReference>
<keyword evidence="3" id="KW-0472">Membrane</keyword>
<dbReference type="EMBL" id="JBHSAS010000006">
    <property type="protein sequence ID" value="MFC4026601.1"/>
    <property type="molecule type" value="Genomic_DNA"/>
</dbReference>
<evidence type="ECO:0000256" key="1">
    <source>
        <dbReference type="SAM" id="Coils"/>
    </source>
</evidence>
<sequence>MAEFEAIKNQLKAFIKKYQLNQLIKGIALFLFIGIFYLLILLIFENYLWFDATVRFSLFISVIFVEVSLLIFFIGLPLIKYLDLNRAISDKEAAAMIGNYFPEIDDKLLNLIELRSQQNSTFLEAAIRQKSSELKFYNFSKAVSLMEYRNYMILACIPLLLILAFLISGRGQWMFSSFERIRNYTSVYEKPAPFSFMLNNELKVIEGEDFLLEVNTVGKEIPQQLKIEIGDAEYFMKELQLGRFTYLFSNVTENQEFELKTDNISSKTYILEVIAVPELINFQLKLEYPVYLNRSNDSVNGDGNLNIPEGTKVTWLFEHRNTTAVNFQIKDSGYAVDTSFKKEVHENLKYTISTSNENITKYQPLSFQLQVVKDKRPTIEVEEKVDSSRTDSKFYGGRISDDYGISNLILRFRQLGEDKFQSKKIDFGGKTISQFYASFPGEIQVEEGENYEYYFVVFDNDGVNGAKSALTETFTFYNRTSEEIQDKNLKDQEQNIDNLSEEFEKFKQEDDLEKLLNDQLEDKEFDYEQKQKLESFIKNQERENALMEKFSEDIKEKLSETEKDNKESKDLKKRLENGQDKLEDNKKLLDELKEYSDKIKNENLQQKLEELSKNKKSSKRSLEQLVELTKQFYVKQKFDQVATKLDRLGEEQKNLDSLGKSQEEINSEFEQLRKELDELDKKNEALKRPKSLERNKETEEEIGDDLDKLNKDAGKDSDNSKSQEQKKAGEKMKKLAAEMKQSMSSMEMQTLEADIESLRKVLDNLVIFSFEQEHLMESFAEIDSKSPEFSNRLKEQYQLKENFEHVDDSLFSLGLKNQFIAEKVFELLEDVSFNINHSLEELAEVRLAKALSSQQYTITGANDLAVLLNEILDNMNDQMGSGSESGGSGSGEQLQDVIQQQKQLGEEMKEQMNGERSEPHGKEENQSKLFEIYKRQEEIKRNLEEILKQNGMNMDDLNPSFDRLENDVLEDNINNNSLEVLDQLNQKMLDLNNSINENGEREERESKTNSFEFENESNTNQIEAKEYFNSIEILDRQILPLRQNLKNRVNTYFNE</sequence>
<feature type="coiled-coil region" evidence="1">
    <location>
        <begin position="482"/>
        <end position="509"/>
    </location>
</feature>
<feature type="transmembrane region" description="Helical" evidence="3">
    <location>
        <begin position="56"/>
        <end position="79"/>
    </location>
</feature>
<dbReference type="Proteomes" id="UP001595793">
    <property type="component" value="Unassembled WGS sequence"/>
</dbReference>
<keyword evidence="3" id="KW-1133">Transmembrane helix</keyword>
<feature type="compositionally biased region" description="Low complexity" evidence="2">
    <location>
        <begin position="891"/>
        <end position="903"/>
    </location>
</feature>
<accession>A0ABV8H5S5</accession>